<sequence>RVHKQFDNQFKSFALTLRYYSPRAYEYVRQEFDNCLPHSKTICKWYQNIEGKPGIMLEALNAIKQRANNVDYQLFGSLVFDEMAIRKHLEYDGKKYHGYVDMGEHIINTDTTLATQALVFMVVCINSAWKVPIAYFFVDRITAQQKKNLTLQCISSLHDAGMQIVVIALLALVAAAAVAEAKPTGVESIEPAQAEPGSPEAARNKRGLLVSAAYTAPLAYSAYTAPAVAYSAYSYPYAYTAYSSYPYYAAAYSAPYYVA</sequence>
<dbReference type="STRING" id="2015173.A0A026W1H9"/>
<keyword evidence="5" id="KW-1185">Reference proteome</keyword>
<gene>
    <name evidence="4" type="ORF">X777_12956</name>
</gene>
<keyword evidence="1" id="KW-0812">Transmembrane</keyword>
<name>A0A026W1H9_OOCBI</name>
<evidence type="ECO:0000313" key="4">
    <source>
        <dbReference type="EMBL" id="EZA48914.1"/>
    </source>
</evidence>
<dbReference type="InterPro" id="IPR021896">
    <property type="entry name" value="THAP9-like_HTH"/>
</dbReference>
<evidence type="ECO:0000256" key="1">
    <source>
        <dbReference type="SAM" id="Phobius"/>
    </source>
</evidence>
<dbReference type="AlphaFoldDB" id="A0A026W1H9"/>
<protein>
    <submittedName>
        <fullName evidence="4">THAP domain-containing protein</fullName>
    </submittedName>
</protein>
<organism evidence="4 5">
    <name type="scientific">Ooceraea biroi</name>
    <name type="common">Clonal raider ant</name>
    <name type="synonym">Cerapachys biroi</name>
    <dbReference type="NCBI Taxonomy" id="2015173"/>
    <lineage>
        <taxon>Eukaryota</taxon>
        <taxon>Metazoa</taxon>
        <taxon>Ecdysozoa</taxon>
        <taxon>Arthropoda</taxon>
        <taxon>Hexapoda</taxon>
        <taxon>Insecta</taxon>
        <taxon>Pterygota</taxon>
        <taxon>Neoptera</taxon>
        <taxon>Endopterygota</taxon>
        <taxon>Hymenoptera</taxon>
        <taxon>Apocrita</taxon>
        <taxon>Aculeata</taxon>
        <taxon>Formicoidea</taxon>
        <taxon>Formicidae</taxon>
        <taxon>Dorylinae</taxon>
        <taxon>Ooceraea</taxon>
    </lineage>
</organism>
<feature type="domain" description="THAP9-like helix-turn-helix" evidence="2">
    <location>
        <begin position="3"/>
        <end position="45"/>
    </location>
</feature>
<keyword evidence="1" id="KW-1133">Transmembrane helix</keyword>
<dbReference type="Proteomes" id="UP000053097">
    <property type="component" value="Unassembled WGS sequence"/>
</dbReference>
<accession>A0A026W1H9</accession>
<feature type="domain" description="Transposable element P transposase-like RNase H" evidence="3">
    <location>
        <begin position="52"/>
        <end position="167"/>
    </location>
</feature>
<proteinExistence type="predicted"/>
<dbReference type="InterPro" id="IPR048365">
    <property type="entry name" value="TNP-like_RNaseH_N"/>
</dbReference>
<dbReference type="Pfam" id="PF12017">
    <property type="entry name" value="Tnp_P_element"/>
    <property type="match status" value="1"/>
</dbReference>
<dbReference type="EMBL" id="KK107566">
    <property type="protein sequence ID" value="EZA48914.1"/>
    <property type="molecule type" value="Genomic_DNA"/>
</dbReference>
<feature type="non-terminal residue" evidence="4">
    <location>
        <position position="1"/>
    </location>
</feature>
<evidence type="ECO:0000259" key="2">
    <source>
        <dbReference type="Pfam" id="PF12017"/>
    </source>
</evidence>
<evidence type="ECO:0000313" key="5">
    <source>
        <dbReference type="Proteomes" id="UP000053097"/>
    </source>
</evidence>
<reference evidence="4 5" key="1">
    <citation type="journal article" date="2014" name="Curr. Biol.">
        <title>The genome of the clonal raider ant Cerapachys biroi.</title>
        <authorList>
            <person name="Oxley P.R."/>
            <person name="Ji L."/>
            <person name="Fetter-Pruneda I."/>
            <person name="McKenzie S.K."/>
            <person name="Li C."/>
            <person name="Hu H."/>
            <person name="Zhang G."/>
            <person name="Kronauer D.J."/>
        </authorList>
    </citation>
    <scope>NUCLEOTIDE SEQUENCE [LARGE SCALE GENOMIC DNA]</scope>
</reference>
<feature type="transmembrane region" description="Helical" evidence="1">
    <location>
        <begin position="159"/>
        <end position="179"/>
    </location>
</feature>
<evidence type="ECO:0000259" key="3">
    <source>
        <dbReference type="Pfam" id="PF21787"/>
    </source>
</evidence>
<keyword evidence="1" id="KW-0472">Membrane</keyword>
<dbReference type="Pfam" id="PF21787">
    <property type="entry name" value="TNP-like_RNaseH_N"/>
    <property type="match status" value="1"/>
</dbReference>
<feature type="transmembrane region" description="Helical" evidence="1">
    <location>
        <begin position="117"/>
        <end position="138"/>
    </location>
</feature>